<dbReference type="Proteomes" id="UP000009049">
    <property type="component" value="Chromosome"/>
</dbReference>
<dbReference type="HOGENOM" id="CLU_054565_0_0_10"/>
<dbReference type="InterPro" id="IPR038740">
    <property type="entry name" value="BioF2-like_GNAT_dom"/>
</dbReference>
<gene>
    <name evidence="2" type="ordered locus">RB2501_14134</name>
</gene>
<dbReference type="SUPFAM" id="SSF55729">
    <property type="entry name" value="Acyl-CoA N-acyltransferases (Nat)"/>
    <property type="match status" value="1"/>
</dbReference>
<dbReference type="InterPro" id="IPR016181">
    <property type="entry name" value="Acyl_CoA_acyltransferase"/>
</dbReference>
<dbReference type="KEGG" id="rbi:RB2501_14134"/>
<dbReference type="Gene3D" id="3.40.630.30">
    <property type="match status" value="1"/>
</dbReference>
<dbReference type="eggNOG" id="COG5653">
    <property type="taxonomic scope" value="Bacteria"/>
</dbReference>
<dbReference type="AlphaFoldDB" id="A4CKS4"/>
<dbReference type="EMBL" id="CP001712">
    <property type="protein sequence ID" value="EAR15473.1"/>
    <property type="molecule type" value="Genomic_DNA"/>
</dbReference>
<evidence type="ECO:0000259" key="1">
    <source>
        <dbReference type="Pfam" id="PF13480"/>
    </source>
</evidence>
<keyword evidence="3" id="KW-1185">Reference proteome</keyword>
<dbReference type="Pfam" id="PF13480">
    <property type="entry name" value="Acetyltransf_6"/>
    <property type="match status" value="1"/>
</dbReference>
<feature type="domain" description="BioF2-like acetyltransferase" evidence="1">
    <location>
        <begin position="104"/>
        <end position="247"/>
    </location>
</feature>
<evidence type="ECO:0000313" key="2">
    <source>
        <dbReference type="EMBL" id="EAR15473.1"/>
    </source>
</evidence>
<dbReference type="STRING" id="313596.RB2501_14134"/>
<reference evidence="2 3" key="1">
    <citation type="journal article" date="2009" name="J. Bacteriol.">
        <title>Complete genome sequence of Robiginitalea biformata HTCC2501.</title>
        <authorList>
            <person name="Oh H.M."/>
            <person name="Giovannoni S.J."/>
            <person name="Lee K."/>
            <person name="Ferriera S."/>
            <person name="Johnson J."/>
            <person name="Cho J.C."/>
        </authorList>
    </citation>
    <scope>NUCLEOTIDE SEQUENCE [LARGE SCALE GENOMIC DNA]</scope>
    <source>
        <strain evidence="3">ATCC BAA-864 / HTCC2501 / KCTC 12146</strain>
    </source>
</reference>
<organism evidence="2 3">
    <name type="scientific">Robiginitalea biformata (strain ATCC BAA-864 / DSM 15991 / KCTC 12146 / HTCC2501)</name>
    <dbReference type="NCBI Taxonomy" id="313596"/>
    <lineage>
        <taxon>Bacteria</taxon>
        <taxon>Pseudomonadati</taxon>
        <taxon>Bacteroidota</taxon>
        <taxon>Flavobacteriia</taxon>
        <taxon>Flavobacteriales</taxon>
        <taxon>Flavobacteriaceae</taxon>
        <taxon>Robiginitalea</taxon>
    </lineage>
</organism>
<evidence type="ECO:0000313" key="3">
    <source>
        <dbReference type="Proteomes" id="UP000009049"/>
    </source>
</evidence>
<accession>A4CKS4</accession>
<protein>
    <recommendedName>
        <fullName evidence="1">BioF2-like acetyltransferase domain-containing protein</fullName>
    </recommendedName>
</protein>
<proteinExistence type="predicted"/>
<dbReference type="OrthoDB" id="1426896at2"/>
<sequence length="401" mass="47731">MEVYKFFLDILFRADSRQRYFDSVLNTFTGETVYEEAANPEEAPMRQGATFVDVPDYLSPRYTGGDNSLRILKVPLYEGYLVDLTRFGDVEDYLRNHVGKARYSQLRRYKKRLDLCISPRYVAYYGEMDEREYRFVFECLREFTEKRFRQKEEINYELPFLAYYEEVMYRMILEKKALLFVIYDGKKPINITLNFIFGDLMLHWNSCFDIDYGVFNVGHINTMEHFRWCFKNNICVFDMGRGNFWHKQRLINHTYRYQQHIVCKRTFLSVSRAVLYAARPYLRYYLIRGLKKVNAQKLYGYYAKYRFRSRQRDGHSPAVSESTEYTWSDAAGAVPPTECLRAVFPGEEGYARLRGPFNQFLHREKISQTGVQVFEQAGSEDSFIIRTPDKTLQLSFNQKIA</sequence>
<name>A4CKS4_ROBBH</name>
<dbReference type="RefSeq" id="WP_015754789.1">
    <property type="nucleotide sequence ID" value="NC_013222.1"/>
</dbReference>